<dbReference type="PANTHER" id="PTHR46481">
    <property type="entry name" value="ZINC FINGER BED DOMAIN-CONTAINING PROTEIN 4"/>
    <property type="match status" value="1"/>
</dbReference>
<evidence type="ECO:0000256" key="3">
    <source>
        <dbReference type="ARBA" id="ARBA00022771"/>
    </source>
</evidence>
<evidence type="ECO:0000313" key="10">
    <source>
        <dbReference type="Proteomes" id="UP000006038"/>
    </source>
</evidence>
<proteinExistence type="predicted"/>
<dbReference type="InterPro" id="IPR052035">
    <property type="entry name" value="ZnF_BED_domain_contain"/>
</dbReference>
<dbReference type="Gramene" id="OB07G18130.1">
    <property type="protein sequence ID" value="OB07G18130.1"/>
    <property type="gene ID" value="OB07G18130"/>
</dbReference>
<dbReference type="OMA" id="CHYIGDD"/>
<sequence>MESTILSRIGTSVKVPSKVTPGETDTKAKCKFCHSLYAYKAGGATSHLVRHMSKCAPYLNQLAKKIAQVVLNFIAEKGDSDIPLIVTPSEYNHEETRKLIAKMIIVHEYPFRMVEHTWLNVVIRYLNPSYQFIGRKTIRSECLKVFHSEKENLMKSLRSVGVISLTCDLWTSNQNLCYMALVAHYIDKNWTMQCRVLNFAELDPPHTGNVIGQAIFDCLAEWKIEDKVISITLDNASNNDVAIRGLKAKLAARRSSCYNAKYFHVRCCAHIINLIVNDGLAPLASLTKKIRSTVKYIKKSPSRIHKFAEIAEI</sequence>
<keyword evidence="5" id="KW-0805">Transcription regulation</keyword>
<dbReference type="STRING" id="4533.J3MK81"/>
<evidence type="ECO:0000313" key="9">
    <source>
        <dbReference type="EnsemblPlants" id="OB07G18130.1"/>
    </source>
</evidence>
<dbReference type="EnsemblPlants" id="OB07G18130.1">
    <property type="protein sequence ID" value="OB07G18130.1"/>
    <property type="gene ID" value="OB07G18130"/>
</dbReference>
<name>J3MK81_ORYBR</name>
<evidence type="ECO:0000256" key="6">
    <source>
        <dbReference type="ARBA" id="ARBA00023163"/>
    </source>
</evidence>
<evidence type="ECO:0000256" key="7">
    <source>
        <dbReference type="ARBA" id="ARBA00023242"/>
    </source>
</evidence>
<protein>
    <recommendedName>
        <fullName evidence="8">BED-type domain-containing protein</fullName>
    </recommendedName>
</protein>
<evidence type="ECO:0000259" key="8">
    <source>
        <dbReference type="Pfam" id="PF02892"/>
    </source>
</evidence>
<dbReference type="InterPro" id="IPR012337">
    <property type="entry name" value="RNaseH-like_sf"/>
</dbReference>
<reference evidence="9" key="2">
    <citation type="submission" date="2013-04" db="UniProtKB">
        <authorList>
            <consortium name="EnsemblPlants"/>
        </authorList>
    </citation>
    <scope>IDENTIFICATION</scope>
</reference>
<dbReference type="Pfam" id="PF02892">
    <property type="entry name" value="zf-BED"/>
    <property type="match status" value="1"/>
</dbReference>
<dbReference type="InterPro" id="IPR003656">
    <property type="entry name" value="Znf_BED"/>
</dbReference>
<keyword evidence="7" id="KW-0539">Nucleus</keyword>
<dbReference type="GO" id="GO:0008270">
    <property type="term" value="F:zinc ion binding"/>
    <property type="evidence" value="ECO:0007669"/>
    <property type="project" value="UniProtKB-KW"/>
</dbReference>
<evidence type="ECO:0000256" key="1">
    <source>
        <dbReference type="ARBA" id="ARBA00004123"/>
    </source>
</evidence>
<dbReference type="GO" id="GO:0003677">
    <property type="term" value="F:DNA binding"/>
    <property type="evidence" value="ECO:0007669"/>
    <property type="project" value="InterPro"/>
</dbReference>
<evidence type="ECO:0000256" key="5">
    <source>
        <dbReference type="ARBA" id="ARBA00023015"/>
    </source>
</evidence>
<keyword evidence="4" id="KW-0862">Zinc</keyword>
<dbReference type="Proteomes" id="UP000006038">
    <property type="component" value="Chromosome 7"/>
</dbReference>
<keyword evidence="10" id="KW-1185">Reference proteome</keyword>
<reference evidence="9" key="1">
    <citation type="journal article" date="2013" name="Nat. Commun.">
        <title>Whole-genome sequencing of Oryza brachyantha reveals mechanisms underlying Oryza genome evolution.</title>
        <authorList>
            <person name="Chen J."/>
            <person name="Huang Q."/>
            <person name="Gao D."/>
            <person name="Wang J."/>
            <person name="Lang Y."/>
            <person name="Liu T."/>
            <person name="Li B."/>
            <person name="Bai Z."/>
            <person name="Luis Goicoechea J."/>
            <person name="Liang C."/>
            <person name="Chen C."/>
            <person name="Zhang W."/>
            <person name="Sun S."/>
            <person name="Liao Y."/>
            <person name="Zhang X."/>
            <person name="Yang L."/>
            <person name="Song C."/>
            <person name="Wang M."/>
            <person name="Shi J."/>
            <person name="Liu G."/>
            <person name="Liu J."/>
            <person name="Zhou H."/>
            <person name="Zhou W."/>
            <person name="Yu Q."/>
            <person name="An N."/>
            <person name="Chen Y."/>
            <person name="Cai Q."/>
            <person name="Wang B."/>
            <person name="Liu B."/>
            <person name="Min J."/>
            <person name="Huang Y."/>
            <person name="Wu H."/>
            <person name="Li Z."/>
            <person name="Zhang Y."/>
            <person name="Yin Y."/>
            <person name="Song W."/>
            <person name="Jiang J."/>
            <person name="Jackson S.A."/>
            <person name="Wing R.A."/>
            <person name="Wang J."/>
            <person name="Chen M."/>
        </authorList>
    </citation>
    <scope>NUCLEOTIDE SEQUENCE [LARGE SCALE GENOMIC DNA]</scope>
    <source>
        <strain evidence="9">cv. IRGC 101232</strain>
    </source>
</reference>
<evidence type="ECO:0000256" key="2">
    <source>
        <dbReference type="ARBA" id="ARBA00022723"/>
    </source>
</evidence>
<dbReference type="HOGENOM" id="CLU_009123_19_3_1"/>
<evidence type="ECO:0000256" key="4">
    <source>
        <dbReference type="ARBA" id="ARBA00022833"/>
    </source>
</evidence>
<dbReference type="AlphaFoldDB" id="J3MK81"/>
<keyword evidence="6" id="KW-0804">Transcription</keyword>
<keyword evidence="2" id="KW-0479">Metal-binding</keyword>
<dbReference type="PANTHER" id="PTHR46481:SF10">
    <property type="entry name" value="ZINC FINGER BED DOMAIN-CONTAINING PROTEIN 39"/>
    <property type="match status" value="1"/>
</dbReference>
<dbReference type="SUPFAM" id="SSF53098">
    <property type="entry name" value="Ribonuclease H-like"/>
    <property type="match status" value="1"/>
</dbReference>
<comment type="subcellular location">
    <subcellularLocation>
        <location evidence="1">Nucleus</location>
    </subcellularLocation>
</comment>
<keyword evidence="3" id="KW-0863">Zinc-finger</keyword>
<feature type="domain" description="BED-type" evidence="8">
    <location>
        <begin position="23"/>
        <end position="54"/>
    </location>
</feature>
<dbReference type="GO" id="GO:0005634">
    <property type="term" value="C:nucleus"/>
    <property type="evidence" value="ECO:0007669"/>
    <property type="project" value="UniProtKB-SubCell"/>
</dbReference>
<dbReference type="eggNOG" id="KOG1121">
    <property type="taxonomic scope" value="Eukaryota"/>
</dbReference>
<accession>J3MK81</accession>
<dbReference type="SMART" id="SM00614">
    <property type="entry name" value="ZnF_BED"/>
    <property type="match status" value="1"/>
</dbReference>
<organism evidence="9">
    <name type="scientific">Oryza brachyantha</name>
    <name type="common">malo sina</name>
    <dbReference type="NCBI Taxonomy" id="4533"/>
    <lineage>
        <taxon>Eukaryota</taxon>
        <taxon>Viridiplantae</taxon>
        <taxon>Streptophyta</taxon>
        <taxon>Embryophyta</taxon>
        <taxon>Tracheophyta</taxon>
        <taxon>Spermatophyta</taxon>
        <taxon>Magnoliopsida</taxon>
        <taxon>Liliopsida</taxon>
        <taxon>Poales</taxon>
        <taxon>Poaceae</taxon>
        <taxon>BOP clade</taxon>
        <taxon>Oryzoideae</taxon>
        <taxon>Oryzeae</taxon>
        <taxon>Oryzinae</taxon>
        <taxon>Oryza</taxon>
    </lineage>
</organism>